<dbReference type="Gene3D" id="3.90.550.10">
    <property type="entry name" value="Spore Coat Polysaccharide Biosynthesis Protein SpsA, Chain A"/>
    <property type="match status" value="1"/>
</dbReference>
<evidence type="ECO:0000256" key="2">
    <source>
        <dbReference type="ARBA" id="ARBA00022679"/>
    </source>
</evidence>
<proteinExistence type="predicted"/>
<dbReference type="OrthoDB" id="597270at2"/>
<dbReference type="InterPro" id="IPR001173">
    <property type="entry name" value="Glyco_trans_2-like"/>
</dbReference>
<dbReference type="AlphaFoldDB" id="A0A553BYU6"/>
<protein>
    <submittedName>
        <fullName evidence="4">Glycosyltransferase</fullName>
    </submittedName>
</protein>
<evidence type="ECO:0000259" key="3">
    <source>
        <dbReference type="Pfam" id="PF00535"/>
    </source>
</evidence>
<dbReference type="InterPro" id="IPR029044">
    <property type="entry name" value="Nucleotide-diphossugar_trans"/>
</dbReference>
<sequence>MKKKFSIIIPFYKGECFYPLLIESIKKAILVCQQDLISLEVITIIDSMESSFDTVNKLALDCFIGMENVNIVTLKNEKNIGVARTRNKAITISTGDYLHIIDQDDSVFEKFYLDLIPLLDYYNFVLSNGIVCYTNKKYNSHKLYYLTPRISVTGLLKRDFIHSPGQIVFLKKLLKNNLFPEPKDYKGADDRFFWLRLFMENMKSIKPVYIANPNFISNMHDNNYSNDQINLRKSSLEIWNFFKKEVDGFNYNKLIDNDIIRIKFMLKEQLSFYNYIKGGRLNLIYFLGLNKVLRYAKKRKIW</sequence>
<dbReference type="Pfam" id="PF00535">
    <property type="entry name" value="Glycos_transf_2"/>
    <property type="match status" value="1"/>
</dbReference>
<dbReference type="CDD" id="cd00761">
    <property type="entry name" value="Glyco_tranf_GTA_type"/>
    <property type="match status" value="1"/>
</dbReference>
<feature type="domain" description="Glycosyltransferase 2-like" evidence="3">
    <location>
        <begin position="6"/>
        <end position="142"/>
    </location>
</feature>
<name>A0A553BYU6_9FLAO</name>
<dbReference type="GO" id="GO:0016758">
    <property type="term" value="F:hexosyltransferase activity"/>
    <property type="evidence" value="ECO:0007669"/>
    <property type="project" value="UniProtKB-ARBA"/>
</dbReference>
<dbReference type="PANTHER" id="PTHR22916">
    <property type="entry name" value="GLYCOSYLTRANSFERASE"/>
    <property type="match status" value="1"/>
</dbReference>
<keyword evidence="1" id="KW-0328">Glycosyltransferase</keyword>
<evidence type="ECO:0000313" key="5">
    <source>
        <dbReference type="Proteomes" id="UP000318669"/>
    </source>
</evidence>
<evidence type="ECO:0000313" key="4">
    <source>
        <dbReference type="EMBL" id="TRX13395.1"/>
    </source>
</evidence>
<organism evidence="4 5">
    <name type="scientific">Flavobacterium gawalongense</name>
    <dbReference type="NCBI Taxonomy" id="2594432"/>
    <lineage>
        <taxon>Bacteria</taxon>
        <taxon>Pseudomonadati</taxon>
        <taxon>Bacteroidota</taxon>
        <taxon>Flavobacteriia</taxon>
        <taxon>Flavobacteriales</taxon>
        <taxon>Flavobacteriaceae</taxon>
        <taxon>Flavobacterium</taxon>
    </lineage>
</organism>
<reference evidence="4 5" key="1">
    <citation type="submission" date="2019-07" db="EMBL/GenBank/DDBJ databases">
        <title>Novel species of Flavobacterium.</title>
        <authorList>
            <person name="Liu Q."/>
            <person name="Xin Y.-H."/>
        </authorList>
    </citation>
    <scope>NUCLEOTIDE SEQUENCE [LARGE SCALE GENOMIC DNA]</scope>
    <source>
        <strain evidence="4 5">GSR22</strain>
    </source>
</reference>
<dbReference type="EMBL" id="VJZL01000001">
    <property type="protein sequence ID" value="TRX13395.1"/>
    <property type="molecule type" value="Genomic_DNA"/>
</dbReference>
<dbReference type="PANTHER" id="PTHR22916:SF51">
    <property type="entry name" value="GLYCOSYLTRANSFERASE EPSH-RELATED"/>
    <property type="match status" value="1"/>
</dbReference>
<gene>
    <name evidence="4" type="ORF">FNW11_00580</name>
</gene>
<dbReference type="Proteomes" id="UP000318669">
    <property type="component" value="Unassembled WGS sequence"/>
</dbReference>
<evidence type="ECO:0000256" key="1">
    <source>
        <dbReference type="ARBA" id="ARBA00022676"/>
    </source>
</evidence>
<accession>A0A553BYU6</accession>
<comment type="caution">
    <text evidence="4">The sequence shown here is derived from an EMBL/GenBank/DDBJ whole genome shotgun (WGS) entry which is preliminary data.</text>
</comment>
<dbReference type="RefSeq" id="WP_144064364.1">
    <property type="nucleotide sequence ID" value="NZ_VJZL01000001.1"/>
</dbReference>
<dbReference type="SUPFAM" id="SSF53448">
    <property type="entry name" value="Nucleotide-diphospho-sugar transferases"/>
    <property type="match status" value="1"/>
</dbReference>
<keyword evidence="2 4" id="KW-0808">Transferase</keyword>